<dbReference type="OrthoDB" id="2351575at2"/>
<keyword evidence="4 6" id="KW-1133">Transmembrane helix</keyword>
<evidence type="ECO:0000313" key="7">
    <source>
        <dbReference type="EMBL" id="QFF98607.1"/>
    </source>
</evidence>
<organism evidence="7 8">
    <name type="scientific">Psychrobacillus glaciei</name>
    <dbReference type="NCBI Taxonomy" id="2283160"/>
    <lineage>
        <taxon>Bacteria</taxon>
        <taxon>Bacillati</taxon>
        <taxon>Bacillota</taxon>
        <taxon>Bacilli</taxon>
        <taxon>Bacillales</taxon>
        <taxon>Bacillaceae</taxon>
        <taxon>Psychrobacillus</taxon>
    </lineage>
</organism>
<evidence type="ECO:0000256" key="6">
    <source>
        <dbReference type="SAM" id="Phobius"/>
    </source>
</evidence>
<feature type="transmembrane region" description="Helical" evidence="6">
    <location>
        <begin position="101"/>
        <end position="129"/>
    </location>
</feature>
<comment type="subcellular location">
    <subcellularLocation>
        <location evidence="1">Cell membrane</location>
        <topology evidence="1">Multi-pass membrane protein</topology>
    </subcellularLocation>
</comment>
<evidence type="ECO:0000256" key="2">
    <source>
        <dbReference type="ARBA" id="ARBA00022475"/>
    </source>
</evidence>
<feature type="transmembrane region" description="Helical" evidence="6">
    <location>
        <begin position="224"/>
        <end position="246"/>
    </location>
</feature>
<proteinExistence type="predicted"/>
<keyword evidence="8" id="KW-1185">Reference proteome</keyword>
<evidence type="ECO:0000256" key="3">
    <source>
        <dbReference type="ARBA" id="ARBA00022692"/>
    </source>
</evidence>
<name>A0A5J6SR32_9BACI</name>
<dbReference type="CDD" id="cd06173">
    <property type="entry name" value="MFS_MefA_like"/>
    <property type="match status" value="1"/>
</dbReference>
<keyword evidence="5 6" id="KW-0472">Membrane</keyword>
<feature type="transmembrane region" description="Helical" evidence="6">
    <location>
        <begin position="150"/>
        <end position="169"/>
    </location>
</feature>
<dbReference type="InterPro" id="IPR011701">
    <property type="entry name" value="MFS"/>
</dbReference>
<dbReference type="Proteomes" id="UP000325517">
    <property type="component" value="Chromosome"/>
</dbReference>
<feature type="transmembrane region" description="Helical" evidence="6">
    <location>
        <begin position="283"/>
        <end position="300"/>
    </location>
</feature>
<feature type="transmembrane region" description="Helical" evidence="6">
    <location>
        <begin position="371"/>
        <end position="390"/>
    </location>
</feature>
<dbReference type="KEGG" id="psyo:PB01_07050"/>
<feature type="transmembrane region" description="Helical" evidence="6">
    <location>
        <begin position="343"/>
        <end position="365"/>
    </location>
</feature>
<feature type="transmembrane region" description="Helical" evidence="6">
    <location>
        <begin position="12"/>
        <end position="33"/>
    </location>
</feature>
<dbReference type="GO" id="GO:0005886">
    <property type="term" value="C:plasma membrane"/>
    <property type="evidence" value="ECO:0007669"/>
    <property type="project" value="UniProtKB-SubCell"/>
</dbReference>
<reference evidence="7 8" key="1">
    <citation type="submission" date="2018-07" db="EMBL/GenBank/DDBJ databases">
        <title>Complete genome sequence of Psychrobacillus sp. PB01, isolated from iceberg, and comparative genome analysis of Psychrobacillus strains.</title>
        <authorList>
            <person name="Lee P.C."/>
        </authorList>
    </citation>
    <scope>NUCLEOTIDE SEQUENCE [LARGE SCALE GENOMIC DNA]</scope>
    <source>
        <strain evidence="7 8">PB01</strain>
    </source>
</reference>
<dbReference type="InterPro" id="IPR036259">
    <property type="entry name" value="MFS_trans_sf"/>
</dbReference>
<dbReference type="Gene3D" id="1.20.1250.20">
    <property type="entry name" value="MFS general substrate transporter like domains"/>
    <property type="match status" value="1"/>
</dbReference>
<evidence type="ECO:0000256" key="4">
    <source>
        <dbReference type="ARBA" id="ARBA00022989"/>
    </source>
</evidence>
<evidence type="ECO:0000256" key="1">
    <source>
        <dbReference type="ARBA" id="ARBA00004651"/>
    </source>
</evidence>
<dbReference type="GO" id="GO:0022857">
    <property type="term" value="F:transmembrane transporter activity"/>
    <property type="evidence" value="ECO:0007669"/>
    <property type="project" value="InterPro"/>
</dbReference>
<dbReference type="Pfam" id="PF07690">
    <property type="entry name" value="MFS_1"/>
    <property type="match status" value="1"/>
</dbReference>
<sequence length="397" mass="43712">MKLNKNFRFLMLGQTLANLGDVFYIVSIISVLYKLTSSATVAAFVPFTITSAMFISSIITPLVIGKWRLKSVLLASQIGKTILLVGLGAFILLFLQDMNYYFIFFIIAGIAFLDGCANPILHTLIPYYVEDEQLIKANSIAESLTQMIQIGGWLFGGLLLLVISSIQLIGIVSVLFMLSCVLLAFIQHVDYVDKEKQKLWEQLTGGWKSIGATPVLKKIVQMDIIETIAGTVWIAAIVYVFVEQALHVGEQWWGLINGSFFIGLLIGSLYCIKFPNLVDQYKYLFIFAGVIISSILTILFGTTSHPVIALILSFGIGLFGQLKNIPQRTVIQRSISVEKLVTVYTSMGTVATGVFGISSLVIGILADHLGVRAVFIFSGLLLAIVSIIAYRNKKLFV</sequence>
<dbReference type="SUPFAM" id="SSF103473">
    <property type="entry name" value="MFS general substrate transporter"/>
    <property type="match status" value="1"/>
</dbReference>
<feature type="transmembrane region" description="Helical" evidence="6">
    <location>
        <begin position="71"/>
        <end position="95"/>
    </location>
</feature>
<evidence type="ECO:0000256" key="5">
    <source>
        <dbReference type="ARBA" id="ARBA00023136"/>
    </source>
</evidence>
<feature type="transmembrane region" description="Helical" evidence="6">
    <location>
        <begin position="252"/>
        <end position="271"/>
    </location>
</feature>
<feature type="transmembrane region" description="Helical" evidence="6">
    <location>
        <begin position="306"/>
        <end position="322"/>
    </location>
</feature>
<evidence type="ECO:0000313" key="8">
    <source>
        <dbReference type="Proteomes" id="UP000325517"/>
    </source>
</evidence>
<accession>A0A5J6SR32</accession>
<protein>
    <submittedName>
        <fullName evidence="7">MFS transporter</fullName>
    </submittedName>
</protein>
<dbReference type="EMBL" id="CP031223">
    <property type="protein sequence ID" value="QFF98607.1"/>
    <property type="molecule type" value="Genomic_DNA"/>
</dbReference>
<dbReference type="PANTHER" id="PTHR23513:SF19">
    <property type="entry name" value="MAJOR FACILITATOR SUPERFAMILY (MFS) PROFILE DOMAIN-CONTAINING PROTEIN"/>
    <property type="match status" value="1"/>
</dbReference>
<gene>
    <name evidence="7" type="ORF">PB01_07050</name>
</gene>
<dbReference type="AlphaFoldDB" id="A0A5J6SR32"/>
<dbReference type="RefSeq" id="WP_151699545.1">
    <property type="nucleotide sequence ID" value="NZ_CP031223.1"/>
</dbReference>
<keyword evidence="3 6" id="KW-0812">Transmembrane</keyword>
<feature type="transmembrane region" description="Helical" evidence="6">
    <location>
        <begin position="39"/>
        <end position="64"/>
    </location>
</feature>
<dbReference type="PANTHER" id="PTHR23513">
    <property type="entry name" value="INTEGRAL MEMBRANE EFFLUX PROTEIN-RELATED"/>
    <property type="match status" value="1"/>
</dbReference>
<keyword evidence="2" id="KW-1003">Cell membrane</keyword>